<proteinExistence type="predicted"/>
<dbReference type="KEGG" id="ssyi:EKG83_30820"/>
<dbReference type="Gene3D" id="3.20.20.240">
    <property type="entry name" value="Methylmalonyl-CoA mutase"/>
    <property type="match status" value="1"/>
</dbReference>
<dbReference type="Proteomes" id="UP000325787">
    <property type="component" value="Chromosome"/>
</dbReference>
<dbReference type="InterPro" id="IPR006099">
    <property type="entry name" value="MeMalonylCoA_mutase_a/b_cat"/>
</dbReference>
<reference evidence="5" key="1">
    <citation type="journal article" date="2021" name="Curr. Microbiol.">
        <title>Complete genome of nocamycin-producing strain Saccharothrix syringae NRRL B-16468 reveals the biosynthetic potential for secondary metabolites.</title>
        <authorList>
            <person name="Mo X."/>
            <person name="Yang S."/>
        </authorList>
    </citation>
    <scope>NUCLEOTIDE SEQUENCE [LARGE SCALE GENOMIC DNA]</scope>
    <source>
        <strain evidence="5">ATCC 51364 / DSM 43886 / JCM 6844 / KCTC 9398 / NBRC 14523 / NRRL B-16468 / INA 2240</strain>
    </source>
</reference>
<evidence type="ECO:0000313" key="5">
    <source>
        <dbReference type="Proteomes" id="UP000325787"/>
    </source>
</evidence>
<organism evidence="4 5">
    <name type="scientific">Saccharothrix syringae</name>
    <name type="common">Nocardiopsis syringae</name>
    <dbReference type="NCBI Taxonomy" id="103733"/>
    <lineage>
        <taxon>Bacteria</taxon>
        <taxon>Bacillati</taxon>
        <taxon>Actinomycetota</taxon>
        <taxon>Actinomycetes</taxon>
        <taxon>Pseudonocardiales</taxon>
        <taxon>Pseudonocardiaceae</taxon>
        <taxon>Saccharothrix</taxon>
    </lineage>
</organism>
<dbReference type="AlphaFoldDB" id="A0A5Q0H4N5"/>
<dbReference type="NCBIfam" id="TIGR00641">
    <property type="entry name" value="acid_CoA_mut_N"/>
    <property type="match status" value="1"/>
</dbReference>
<dbReference type="InterPro" id="IPR016176">
    <property type="entry name" value="Cbl-dep_enz_cat"/>
</dbReference>
<dbReference type="PANTHER" id="PTHR48101">
    <property type="entry name" value="METHYLMALONYL-COA MUTASE, MITOCHONDRIAL-RELATED"/>
    <property type="match status" value="1"/>
</dbReference>
<dbReference type="Pfam" id="PF01642">
    <property type="entry name" value="MM_CoA_mutase"/>
    <property type="match status" value="1"/>
</dbReference>
<dbReference type="GO" id="GO:0031419">
    <property type="term" value="F:cobalamin binding"/>
    <property type="evidence" value="ECO:0007669"/>
    <property type="project" value="UniProtKB-KW"/>
</dbReference>
<dbReference type="OrthoDB" id="9762378at2"/>
<feature type="domain" description="Methylmalonyl-CoA mutase alpha/beta chain catalytic" evidence="3">
    <location>
        <begin position="26"/>
        <end position="522"/>
    </location>
</feature>
<dbReference type="SUPFAM" id="SSF51703">
    <property type="entry name" value="Cobalamin (vitamin B12)-dependent enzymes"/>
    <property type="match status" value="1"/>
</dbReference>
<evidence type="ECO:0000313" key="4">
    <source>
        <dbReference type="EMBL" id="QFZ21196.1"/>
    </source>
</evidence>
<gene>
    <name evidence="4" type="ORF">EKG83_30820</name>
</gene>
<dbReference type="EMBL" id="CP034550">
    <property type="protein sequence ID" value="QFZ21196.1"/>
    <property type="molecule type" value="Genomic_DNA"/>
</dbReference>
<dbReference type="GO" id="GO:0004494">
    <property type="term" value="F:methylmalonyl-CoA mutase activity"/>
    <property type="evidence" value="ECO:0007669"/>
    <property type="project" value="UniProtKB-EC"/>
</dbReference>
<sequence length="529" mass="57416">MNRETTSASGVPLPVCAGPELVAPGLDERVGRPGEFPFTRGVRAGMYRERPWTIRQLAGFGTAQDTNARYRMLLDGGSTGINGVFDYPSLRAFDSDEPRARADVGRGGVAVDVRDDFDVLFKAIPLDRVSVSLVSSQPIGAVAHLAMFVRSAEQQGFDRRSLSGTSQNDFLMETAITIAPEALPPAGSFRLACDLADFALRELPRWNPVSVSGYNYREAGADAVLEMALCLAHGRAVARELVRRGHRPEAVLARVSFFLSAHNDFFEEVAKYRALRRMWARWVRDEFGVTDPRAQLFRYHVQTSGVTNSARHAHVNIARSALQGLAAVCGGTQSLHLNGYDEAVCIPSEHAAMTALRTQYVLLHETGVAKVADPLGGSHLVEYLTDELEERAARVVRKIDDLGGVVAATESGWVHSELAGTAYADQLAIETGEALVVGVNTHLDGDDEQPALFELPDGSLERQTARLAAVRARRDRAAAAAALDAVARACRDGSNTMPAVLAAVDADVTLGELGRVFRDELGRWEFPLW</sequence>
<accession>A0A5Q0H4N5</accession>
<keyword evidence="5" id="KW-1185">Reference proteome</keyword>
<evidence type="ECO:0000256" key="2">
    <source>
        <dbReference type="ARBA" id="ARBA00023235"/>
    </source>
</evidence>
<dbReference type="PANTHER" id="PTHR48101:SF1">
    <property type="entry name" value="METHYLMALONYL-COA MUTASE, LARGE SUBUNIT"/>
    <property type="match status" value="1"/>
</dbReference>
<evidence type="ECO:0000259" key="3">
    <source>
        <dbReference type="Pfam" id="PF01642"/>
    </source>
</evidence>
<keyword evidence="2" id="KW-0413">Isomerase</keyword>
<protein>
    <submittedName>
        <fullName evidence="4">Methylmalonyl-CoA mutase</fullName>
    </submittedName>
</protein>
<dbReference type="InterPro" id="IPR006098">
    <property type="entry name" value="MMCoA_mutase_a_cat"/>
</dbReference>
<name>A0A5Q0H4N5_SACSY</name>
<dbReference type="RefSeq" id="WP_051766185.1">
    <property type="nucleotide sequence ID" value="NZ_CP034550.1"/>
</dbReference>
<evidence type="ECO:0000256" key="1">
    <source>
        <dbReference type="ARBA" id="ARBA00011870"/>
    </source>
</evidence>
<comment type="subunit">
    <text evidence="1">Heterodimer of an alpha and a beta chain.</text>
</comment>